<reference evidence="3 4" key="1">
    <citation type="submission" date="2019-07" db="EMBL/GenBank/DDBJ databases">
        <title>Diversity of Bacteria from Kongsfjorden, Arctic.</title>
        <authorList>
            <person name="Yu Y."/>
        </authorList>
    </citation>
    <scope>NUCLEOTIDE SEQUENCE [LARGE SCALE GENOMIC DNA]</scope>
    <source>
        <strain evidence="3 4">SM1928</strain>
    </source>
</reference>
<dbReference type="Pfam" id="PF13519">
    <property type="entry name" value="VWA_2"/>
    <property type="match status" value="1"/>
</dbReference>
<dbReference type="OrthoDB" id="9814325at2"/>
<feature type="transmembrane region" description="Helical" evidence="1">
    <location>
        <begin position="16"/>
        <end position="35"/>
    </location>
</feature>
<keyword evidence="1" id="KW-0812">Transmembrane</keyword>
<evidence type="ECO:0000259" key="2">
    <source>
        <dbReference type="PROSITE" id="PS50234"/>
    </source>
</evidence>
<dbReference type="PANTHER" id="PTHR37947:SF1">
    <property type="entry name" value="BLL2462 PROTEIN"/>
    <property type="match status" value="1"/>
</dbReference>
<name>A0A558GXR5_PAENT</name>
<dbReference type="Proteomes" id="UP000316500">
    <property type="component" value="Unassembled WGS sequence"/>
</dbReference>
<dbReference type="PROSITE" id="PS50234">
    <property type="entry name" value="VWFA"/>
    <property type="match status" value="1"/>
</dbReference>
<feature type="domain" description="VWFA" evidence="2">
    <location>
        <begin position="87"/>
        <end position="272"/>
    </location>
</feature>
<dbReference type="InterPro" id="IPR036465">
    <property type="entry name" value="vWFA_dom_sf"/>
</dbReference>
<evidence type="ECO:0000313" key="4">
    <source>
        <dbReference type="Proteomes" id="UP000316500"/>
    </source>
</evidence>
<dbReference type="AlphaFoldDB" id="A0A558GXR5"/>
<dbReference type="InterPro" id="IPR002035">
    <property type="entry name" value="VWF_A"/>
</dbReference>
<comment type="caution">
    <text evidence="3">The sequence shown here is derived from an EMBL/GenBank/DDBJ whole genome shotgun (WGS) entry which is preliminary data.</text>
</comment>
<dbReference type="SUPFAM" id="SSF53300">
    <property type="entry name" value="vWA-like"/>
    <property type="match status" value="1"/>
</dbReference>
<evidence type="ECO:0000256" key="1">
    <source>
        <dbReference type="SAM" id="Phobius"/>
    </source>
</evidence>
<dbReference type="CDD" id="cd00198">
    <property type="entry name" value="vWFA"/>
    <property type="match status" value="1"/>
</dbReference>
<feature type="transmembrane region" description="Helical" evidence="1">
    <location>
        <begin position="55"/>
        <end position="74"/>
    </location>
</feature>
<keyword evidence="1" id="KW-1133">Transmembrane helix</keyword>
<dbReference type="SMART" id="SM00327">
    <property type="entry name" value="VWA"/>
    <property type="match status" value="1"/>
</dbReference>
<sequence length="346" mass="36704">MAAGPMNTSALTFAPILPWPVLVVACLAVVAFTGWEIARRDRTGRTAPRRPVRPAALRGAAVVLLLLAALRPGWTGGEAQTATADVDVYFVVDTSTSMAAEDYNGTDTRLTGVKQDVMAIAKELAGAKFSLITFDSKATVRMPLSQDATALQTAMTTLQPQNARYARGSTVTGAAQLLKERLASAKEQHPGRPALVFYAGDGENTSTERPAPLDAANVAGGAVLGYGTPQGGRMKDSSDADARYLRDKASGNPQDAMSRIDEGQLRGIADQLHIPYAHRTGNEPISDTLGKAQPGAFAPTNGVGPGRTELYWLLALAAFLLALPEPLRHLTALQDVRGPRRKEPRP</sequence>
<accession>A0A558GXR5</accession>
<gene>
    <name evidence="3" type="ORF">FQP90_14165</name>
</gene>
<organism evidence="3 4">
    <name type="scientific">Paenarthrobacter nitroguajacolicus</name>
    <name type="common">Arthrobacter nitroguajacolicus</name>
    <dbReference type="NCBI Taxonomy" id="211146"/>
    <lineage>
        <taxon>Bacteria</taxon>
        <taxon>Bacillati</taxon>
        <taxon>Actinomycetota</taxon>
        <taxon>Actinomycetes</taxon>
        <taxon>Micrococcales</taxon>
        <taxon>Micrococcaceae</taxon>
        <taxon>Paenarthrobacter</taxon>
    </lineage>
</organism>
<protein>
    <submittedName>
        <fullName evidence="3">VWA domain-containing protein</fullName>
    </submittedName>
</protein>
<keyword evidence="1" id="KW-0472">Membrane</keyword>
<proteinExistence type="predicted"/>
<dbReference type="Gene3D" id="3.40.50.410">
    <property type="entry name" value="von Willebrand factor, type A domain"/>
    <property type="match status" value="1"/>
</dbReference>
<dbReference type="PANTHER" id="PTHR37947">
    <property type="entry name" value="BLL2462 PROTEIN"/>
    <property type="match status" value="1"/>
</dbReference>
<dbReference type="EMBL" id="VNFK01000010">
    <property type="protein sequence ID" value="TVU61673.1"/>
    <property type="molecule type" value="Genomic_DNA"/>
</dbReference>
<evidence type="ECO:0000313" key="3">
    <source>
        <dbReference type="EMBL" id="TVU61673.1"/>
    </source>
</evidence>